<dbReference type="OrthoDB" id="6770063at2759"/>
<dbReference type="AlphaFoldDB" id="A0A3P7IVH9"/>
<feature type="compositionally biased region" description="Basic and acidic residues" evidence="1">
    <location>
        <begin position="74"/>
        <end position="92"/>
    </location>
</feature>
<organism evidence="3 4">
    <name type="scientific">Strongylus vulgaris</name>
    <name type="common">Blood worm</name>
    <dbReference type="NCBI Taxonomy" id="40348"/>
    <lineage>
        <taxon>Eukaryota</taxon>
        <taxon>Metazoa</taxon>
        <taxon>Ecdysozoa</taxon>
        <taxon>Nematoda</taxon>
        <taxon>Chromadorea</taxon>
        <taxon>Rhabditida</taxon>
        <taxon>Rhabditina</taxon>
        <taxon>Rhabditomorpha</taxon>
        <taxon>Strongyloidea</taxon>
        <taxon>Strongylidae</taxon>
        <taxon>Strongylus</taxon>
    </lineage>
</organism>
<feature type="region of interest" description="Disordered" evidence="1">
    <location>
        <begin position="68"/>
        <end position="93"/>
    </location>
</feature>
<proteinExistence type="predicted"/>
<sequence>MFFRTYFQISDAIRGDDTTPQANFKSLLASFYLPNVLLLVSAILFFCAACTFVRDNKKFKETLGVPEAASNSVQEKDVPKVTDENKEPKAEQENSYIPVSLRFNFQGRFSMGSVSLYQFGIQKIQEANYESAEVNKRCALIALTNKA</sequence>
<protein>
    <submittedName>
        <fullName evidence="3">Uncharacterized protein</fullName>
    </submittedName>
</protein>
<keyword evidence="2" id="KW-1133">Transmembrane helix</keyword>
<evidence type="ECO:0000256" key="1">
    <source>
        <dbReference type="SAM" id="MobiDB-lite"/>
    </source>
</evidence>
<accession>A0A3P7IVH9</accession>
<reference evidence="3 4" key="1">
    <citation type="submission" date="2018-11" db="EMBL/GenBank/DDBJ databases">
        <authorList>
            <consortium name="Pathogen Informatics"/>
        </authorList>
    </citation>
    <scope>NUCLEOTIDE SEQUENCE [LARGE SCALE GENOMIC DNA]</scope>
</reference>
<gene>
    <name evidence="3" type="ORF">SVUK_LOCUS6157</name>
</gene>
<feature type="transmembrane region" description="Helical" evidence="2">
    <location>
        <begin position="31"/>
        <end position="53"/>
    </location>
</feature>
<dbReference type="EMBL" id="UYYB01019061">
    <property type="protein sequence ID" value="VDM71159.1"/>
    <property type="molecule type" value="Genomic_DNA"/>
</dbReference>
<dbReference type="Proteomes" id="UP000270094">
    <property type="component" value="Unassembled WGS sequence"/>
</dbReference>
<keyword evidence="2" id="KW-0472">Membrane</keyword>
<keyword evidence="4" id="KW-1185">Reference proteome</keyword>
<evidence type="ECO:0000313" key="3">
    <source>
        <dbReference type="EMBL" id="VDM71159.1"/>
    </source>
</evidence>
<evidence type="ECO:0000313" key="4">
    <source>
        <dbReference type="Proteomes" id="UP000270094"/>
    </source>
</evidence>
<keyword evidence="2" id="KW-0812">Transmembrane</keyword>
<name>A0A3P7IVH9_STRVU</name>
<evidence type="ECO:0000256" key="2">
    <source>
        <dbReference type="SAM" id="Phobius"/>
    </source>
</evidence>